<accession>A0ACC3NYT4</accession>
<sequence>MAESPKPVSLVEVERKFIPTTYLKARLNGTARAFESSGASDCSTPAGSHATSQLSFFGLPDKLIRDTYYDSQDELSNKGIWVRQRTSQVGGSQDFPLVSTGQPSTKWEAKVRLAGDYADSQILEHQGEAEIRDLLQQHLPEVQLESLQTLADLETHRKTWVVHEPSGWNFASRAVRRSTNTELRIDLDEVTTPGDTFGKGCGFQHEVGEVEMTAQVASLATERENQAETSRVAKSMHEVVDQFSRQHRSLFVATTKPKGKLEAFFDWKKDALRVGDQEEAGRVQ</sequence>
<evidence type="ECO:0000313" key="1">
    <source>
        <dbReference type="EMBL" id="KAK3725927.1"/>
    </source>
</evidence>
<gene>
    <name evidence="1" type="ORF">LTR37_000075</name>
</gene>
<keyword evidence="2" id="KW-1185">Reference proteome</keyword>
<protein>
    <submittedName>
        <fullName evidence="1">Uncharacterized protein</fullName>
    </submittedName>
</protein>
<comment type="caution">
    <text evidence="1">The sequence shown here is derived from an EMBL/GenBank/DDBJ whole genome shotgun (WGS) entry which is preliminary data.</text>
</comment>
<dbReference type="Proteomes" id="UP001281147">
    <property type="component" value="Unassembled WGS sequence"/>
</dbReference>
<organism evidence="1 2">
    <name type="scientific">Vermiconidia calcicola</name>
    <dbReference type="NCBI Taxonomy" id="1690605"/>
    <lineage>
        <taxon>Eukaryota</taxon>
        <taxon>Fungi</taxon>
        <taxon>Dikarya</taxon>
        <taxon>Ascomycota</taxon>
        <taxon>Pezizomycotina</taxon>
        <taxon>Dothideomycetes</taxon>
        <taxon>Dothideomycetidae</taxon>
        <taxon>Mycosphaerellales</taxon>
        <taxon>Extremaceae</taxon>
        <taxon>Vermiconidia</taxon>
    </lineage>
</organism>
<reference evidence="1" key="1">
    <citation type="submission" date="2023-07" db="EMBL/GenBank/DDBJ databases">
        <title>Black Yeasts Isolated from many extreme environments.</title>
        <authorList>
            <person name="Coleine C."/>
            <person name="Stajich J.E."/>
            <person name="Selbmann L."/>
        </authorList>
    </citation>
    <scope>NUCLEOTIDE SEQUENCE</scope>
    <source>
        <strain evidence="1">CCFEE 5714</strain>
    </source>
</reference>
<proteinExistence type="predicted"/>
<evidence type="ECO:0000313" key="2">
    <source>
        <dbReference type="Proteomes" id="UP001281147"/>
    </source>
</evidence>
<name>A0ACC3NYT4_9PEZI</name>
<dbReference type="EMBL" id="JAUTXU010000001">
    <property type="protein sequence ID" value="KAK3725927.1"/>
    <property type="molecule type" value="Genomic_DNA"/>
</dbReference>